<dbReference type="PROSITE" id="PS51257">
    <property type="entry name" value="PROKAR_LIPOPROTEIN"/>
    <property type="match status" value="1"/>
</dbReference>
<dbReference type="Proteomes" id="UP000662747">
    <property type="component" value="Chromosome"/>
</dbReference>
<name>A0ABX7P0M9_9BACT</name>
<sequence length="457" mass="50589">MRGGSWAILSCALLAACATPARRGSGTDAPPLLTWSEQIAVREAWLQKRHGLLLDMMRRHGVGMWIVVNEEFHDDPLTQFVAPPRPYAGNRDIFVFIDAGAEGLKRVALTGYAEAVLTRFFELPAEGRTPREVLGELDARYHPKTIALGIGGKRGVTRSLTRESYSFLVEALGAEAEARFVSAAPLIEEYLDTRLPEEWETYHGLVQLTDAVVREALSTSVITPGKTTVGDVRRWLFDRLWALGVSTWFQPDVRVQRKGQAASSSRGFLAPATEDVVIQRGDLLHVDFGITYMGLNTDWQKMAYVPREGEADVPAGLKKALANTNALQDALMLRASRPGRSSADVYEQTMAEMKEKGIEAMVYSHPLGNQGHALGASIDFRSASRKEEPKLLREGSYIAIELNAATVVPEWDGQKVYVMQEDPAYLTAEGWKFFVPRQEAFYLVGSGVFTTRGAEMH</sequence>
<protein>
    <submittedName>
        <fullName evidence="2">Aminopeptidase P family protein</fullName>
    </submittedName>
</protein>
<evidence type="ECO:0000313" key="2">
    <source>
        <dbReference type="EMBL" id="QSQ24635.1"/>
    </source>
</evidence>
<dbReference type="PANTHER" id="PTHR46112:SF8">
    <property type="entry name" value="CYTOPLASMIC PEPTIDASE PEPQ-RELATED"/>
    <property type="match status" value="1"/>
</dbReference>
<dbReference type="InterPro" id="IPR050659">
    <property type="entry name" value="Peptidase_M24B"/>
</dbReference>
<accession>A0ABX7P0M9</accession>
<dbReference type="InterPro" id="IPR036005">
    <property type="entry name" value="Creatinase/aminopeptidase-like"/>
</dbReference>
<keyword evidence="3" id="KW-1185">Reference proteome</keyword>
<dbReference type="EMBL" id="CP071090">
    <property type="protein sequence ID" value="QSQ24635.1"/>
    <property type="molecule type" value="Genomic_DNA"/>
</dbReference>
<keyword evidence="2" id="KW-0645">Protease</keyword>
<keyword evidence="2" id="KW-0031">Aminopeptidase</keyword>
<keyword evidence="2" id="KW-0378">Hydrolase</keyword>
<dbReference type="Pfam" id="PF00557">
    <property type="entry name" value="Peptidase_M24"/>
    <property type="match status" value="1"/>
</dbReference>
<feature type="domain" description="Peptidase M24" evidence="1">
    <location>
        <begin position="207"/>
        <end position="411"/>
    </location>
</feature>
<dbReference type="Gene3D" id="3.90.230.10">
    <property type="entry name" value="Creatinase/methionine aminopeptidase superfamily"/>
    <property type="match status" value="1"/>
</dbReference>
<evidence type="ECO:0000259" key="1">
    <source>
        <dbReference type="Pfam" id="PF00557"/>
    </source>
</evidence>
<dbReference type="PANTHER" id="PTHR46112">
    <property type="entry name" value="AMINOPEPTIDASE"/>
    <property type="match status" value="1"/>
</dbReference>
<gene>
    <name evidence="2" type="ORF">JY651_06715</name>
</gene>
<reference evidence="2 3" key="1">
    <citation type="submission" date="2021-02" db="EMBL/GenBank/DDBJ databases">
        <title>De Novo genome assembly of isolated myxobacteria.</title>
        <authorList>
            <person name="Stevens D.C."/>
        </authorList>
    </citation>
    <scope>NUCLEOTIDE SEQUENCE [LARGE SCALE GENOMIC DNA]</scope>
    <source>
        <strain evidence="3">SCPEA02</strain>
    </source>
</reference>
<evidence type="ECO:0000313" key="3">
    <source>
        <dbReference type="Proteomes" id="UP000662747"/>
    </source>
</evidence>
<organism evidence="2 3">
    <name type="scientific">Pyxidicoccus parkwayensis</name>
    <dbReference type="NCBI Taxonomy" id="2813578"/>
    <lineage>
        <taxon>Bacteria</taxon>
        <taxon>Pseudomonadati</taxon>
        <taxon>Myxococcota</taxon>
        <taxon>Myxococcia</taxon>
        <taxon>Myxococcales</taxon>
        <taxon>Cystobacterineae</taxon>
        <taxon>Myxococcaceae</taxon>
        <taxon>Pyxidicoccus</taxon>
    </lineage>
</organism>
<dbReference type="SUPFAM" id="SSF55920">
    <property type="entry name" value="Creatinase/aminopeptidase"/>
    <property type="match status" value="1"/>
</dbReference>
<dbReference type="RefSeq" id="WP_206726196.1">
    <property type="nucleotide sequence ID" value="NZ_CP071090.1"/>
</dbReference>
<proteinExistence type="predicted"/>
<dbReference type="GO" id="GO:0004177">
    <property type="term" value="F:aminopeptidase activity"/>
    <property type="evidence" value="ECO:0007669"/>
    <property type="project" value="UniProtKB-KW"/>
</dbReference>
<dbReference type="InterPro" id="IPR000994">
    <property type="entry name" value="Pept_M24"/>
</dbReference>